<keyword evidence="1" id="KW-1133">Transmembrane helix</keyword>
<name>A0A1M4ZKD3_9BACT</name>
<organism evidence="2 3">
    <name type="scientific">Dysgonomonas macrotermitis</name>
    <dbReference type="NCBI Taxonomy" id="1346286"/>
    <lineage>
        <taxon>Bacteria</taxon>
        <taxon>Pseudomonadati</taxon>
        <taxon>Bacteroidota</taxon>
        <taxon>Bacteroidia</taxon>
        <taxon>Bacteroidales</taxon>
        <taxon>Dysgonomonadaceae</taxon>
        <taxon>Dysgonomonas</taxon>
    </lineage>
</organism>
<proteinExistence type="predicted"/>
<reference evidence="3" key="1">
    <citation type="submission" date="2016-11" db="EMBL/GenBank/DDBJ databases">
        <authorList>
            <person name="Varghese N."/>
            <person name="Submissions S."/>
        </authorList>
    </citation>
    <scope>NUCLEOTIDE SEQUENCE [LARGE SCALE GENOMIC DNA]</scope>
    <source>
        <strain evidence="3">DSM 27370</strain>
    </source>
</reference>
<dbReference type="AlphaFoldDB" id="A0A1M4ZKD3"/>
<keyword evidence="1" id="KW-0812">Transmembrane</keyword>
<evidence type="ECO:0000313" key="3">
    <source>
        <dbReference type="Proteomes" id="UP000184480"/>
    </source>
</evidence>
<evidence type="ECO:0000256" key="1">
    <source>
        <dbReference type="SAM" id="Phobius"/>
    </source>
</evidence>
<sequence length="156" mass="17637">MYRIKSLLFCRRSNTTPDNHLPINQLLIAAGCSACTLLLYYLFKKQSFNIKATKGATALQTTIQTRLIMKKKNLLATGIFSLGVNCTLTGTNTRYLRNVLDYTLIDHSGNSDKKINTETNIGSTFFLFKDYYKRKSLSTSIKIFDNTLSKISTLID</sequence>
<dbReference type="EMBL" id="FQUC01000004">
    <property type="protein sequence ID" value="SHF18530.1"/>
    <property type="molecule type" value="Genomic_DNA"/>
</dbReference>
<feature type="transmembrane region" description="Helical" evidence="1">
    <location>
        <begin position="23"/>
        <end position="43"/>
    </location>
</feature>
<keyword evidence="3" id="KW-1185">Reference proteome</keyword>
<gene>
    <name evidence="2" type="ORF">SAMN05444362_104116</name>
</gene>
<accession>A0A1M4ZKD3</accession>
<evidence type="ECO:0000313" key="2">
    <source>
        <dbReference type="EMBL" id="SHF18530.1"/>
    </source>
</evidence>
<dbReference type="PROSITE" id="PS51257">
    <property type="entry name" value="PROKAR_LIPOPROTEIN"/>
    <property type="match status" value="1"/>
</dbReference>
<keyword evidence="1" id="KW-0472">Membrane</keyword>
<dbReference type="Proteomes" id="UP000184480">
    <property type="component" value="Unassembled WGS sequence"/>
</dbReference>
<protein>
    <submittedName>
        <fullName evidence="2">Uncharacterized protein</fullName>
    </submittedName>
</protein>